<dbReference type="EMBL" id="BAAAEW010000045">
    <property type="protein sequence ID" value="GAA0767023.1"/>
    <property type="molecule type" value="Genomic_DNA"/>
</dbReference>
<name>A0ABN1KHI1_9BURK</name>
<gene>
    <name evidence="5" type="ORF">GCM10009107_55590</name>
</gene>
<sequence>MTLPILVREQADLRPCVHPAYVRMLCAALRAEGKDVDALLSAAGISGPVLARAEEMLPLRIVRSIIVGAQRAAGRPTFALETGAQVQMASHGAIGYALSTSANLRQTLDVLVRFMPFRSGAVQLVQQVTADGTWLVFEPSISLGDVRAFVLDHVAASFSSVMAAVSGQRQREAVLEVPWAAPAWRRAYDALAGKVRFGTGRMAYWLPNALLDAPCPTAAPAAFASAWRECEQQERIEIARYTAVARVENLLQLLGADAWSLAEVAASLGVSPRTLNRRLKDEGTSFQALLDRVRRCQALWHVRHTDATLEQIARELGYHDGNNLSRAFRRWFGAVPAAMREGRAPWPTDLSSVAEIHRQSTPPRRLRA</sequence>
<keyword evidence="3" id="KW-0804">Transcription</keyword>
<dbReference type="SUPFAM" id="SSF46689">
    <property type="entry name" value="Homeodomain-like"/>
    <property type="match status" value="1"/>
</dbReference>
<keyword evidence="6" id="KW-1185">Reference proteome</keyword>
<proteinExistence type="predicted"/>
<evidence type="ECO:0000259" key="4">
    <source>
        <dbReference type="PROSITE" id="PS01124"/>
    </source>
</evidence>
<evidence type="ECO:0000256" key="2">
    <source>
        <dbReference type="ARBA" id="ARBA00023125"/>
    </source>
</evidence>
<comment type="caution">
    <text evidence="5">The sequence shown here is derived from an EMBL/GenBank/DDBJ whole genome shotgun (WGS) entry which is preliminary data.</text>
</comment>
<organism evidence="5 6">
    <name type="scientific">Ideonella azotifigens</name>
    <dbReference type="NCBI Taxonomy" id="513160"/>
    <lineage>
        <taxon>Bacteria</taxon>
        <taxon>Pseudomonadati</taxon>
        <taxon>Pseudomonadota</taxon>
        <taxon>Betaproteobacteria</taxon>
        <taxon>Burkholderiales</taxon>
        <taxon>Sphaerotilaceae</taxon>
        <taxon>Ideonella</taxon>
    </lineage>
</organism>
<dbReference type="PROSITE" id="PS01124">
    <property type="entry name" value="HTH_ARAC_FAMILY_2"/>
    <property type="match status" value="1"/>
</dbReference>
<dbReference type="InterPro" id="IPR032687">
    <property type="entry name" value="AraC-type_N"/>
</dbReference>
<dbReference type="PANTHER" id="PTHR47894:SF1">
    <property type="entry name" value="HTH-TYPE TRANSCRIPTIONAL REGULATOR VQSM"/>
    <property type="match status" value="1"/>
</dbReference>
<dbReference type="PANTHER" id="PTHR47894">
    <property type="entry name" value="HTH-TYPE TRANSCRIPTIONAL REGULATOR GADX"/>
    <property type="match status" value="1"/>
</dbReference>
<evidence type="ECO:0000256" key="1">
    <source>
        <dbReference type="ARBA" id="ARBA00023015"/>
    </source>
</evidence>
<dbReference type="InterPro" id="IPR018060">
    <property type="entry name" value="HTH_AraC"/>
</dbReference>
<evidence type="ECO:0000313" key="5">
    <source>
        <dbReference type="EMBL" id="GAA0767023.1"/>
    </source>
</evidence>
<keyword evidence="2" id="KW-0238">DNA-binding</keyword>
<keyword evidence="1" id="KW-0805">Transcription regulation</keyword>
<dbReference type="Proteomes" id="UP001500279">
    <property type="component" value="Unassembled WGS sequence"/>
</dbReference>
<dbReference type="Pfam" id="PF12625">
    <property type="entry name" value="Arabinose_bd"/>
    <property type="match status" value="1"/>
</dbReference>
<dbReference type="Gene3D" id="1.10.10.60">
    <property type="entry name" value="Homeodomain-like"/>
    <property type="match status" value="1"/>
</dbReference>
<evidence type="ECO:0000256" key="3">
    <source>
        <dbReference type="ARBA" id="ARBA00023163"/>
    </source>
</evidence>
<reference evidence="5 6" key="1">
    <citation type="journal article" date="2019" name="Int. J. Syst. Evol. Microbiol.">
        <title>The Global Catalogue of Microorganisms (GCM) 10K type strain sequencing project: providing services to taxonomists for standard genome sequencing and annotation.</title>
        <authorList>
            <consortium name="The Broad Institute Genomics Platform"/>
            <consortium name="The Broad Institute Genome Sequencing Center for Infectious Disease"/>
            <person name="Wu L."/>
            <person name="Ma J."/>
        </authorList>
    </citation>
    <scope>NUCLEOTIDE SEQUENCE [LARGE SCALE GENOMIC DNA]</scope>
    <source>
        <strain evidence="5 6">JCM 15503</strain>
    </source>
</reference>
<dbReference type="SMART" id="SM00342">
    <property type="entry name" value="HTH_ARAC"/>
    <property type="match status" value="1"/>
</dbReference>
<protein>
    <submittedName>
        <fullName evidence="5">AraC family transcriptional regulator</fullName>
    </submittedName>
</protein>
<dbReference type="InterPro" id="IPR009057">
    <property type="entry name" value="Homeodomain-like_sf"/>
</dbReference>
<evidence type="ECO:0000313" key="6">
    <source>
        <dbReference type="Proteomes" id="UP001500279"/>
    </source>
</evidence>
<feature type="domain" description="HTH araC/xylS-type" evidence="4">
    <location>
        <begin position="245"/>
        <end position="342"/>
    </location>
</feature>
<dbReference type="Pfam" id="PF12833">
    <property type="entry name" value="HTH_18"/>
    <property type="match status" value="1"/>
</dbReference>
<accession>A0ABN1KHI1</accession>